<comment type="caution">
    <text evidence="3">The sequence shown here is derived from an EMBL/GenBank/DDBJ whole genome shotgun (WGS) entry which is preliminary data.</text>
</comment>
<evidence type="ECO:0000256" key="1">
    <source>
        <dbReference type="ARBA" id="ARBA00022612"/>
    </source>
</evidence>
<dbReference type="EMBL" id="LAZR01039707">
    <property type="protein sequence ID" value="KKL16330.1"/>
    <property type="molecule type" value="Genomic_DNA"/>
</dbReference>
<organism evidence="3">
    <name type="scientific">marine sediment metagenome</name>
    <dbReference type="NCBI Taxonomy" id="412755"/>
    <lineage>
        <taxon>unclassified sequences</taxon>
        <taxon>metagenomes</taxon>
        <taxon>ecological metagenomes</taxon>
    </lineage>
</organism>
<sequence length="334" mass="37704">PNIAEEFWTSITPTLATGGDCIMSSTPNGDINIFAQIWRGAQVDANGFFPIEVKWDQPPGRGEEFKEDQISKIGDRKWRQEYECEFLSTEALLIDSLVLLNLTKVIANISPEFKMREVVFWKKPQRDKTYLVGMDPATGSGTDFTVIEVFEFPSMIQVAEFRSNTMSSPEAYVILKNILRYLESTGSSVYFSVENNGVGEGVIALYQADERPPAFAEFVSEEGRTRIGMTTTKKSKMRAALNFKEMIEKNTIKIVSHMLVQELKEYTRKAGSYAARTGSTDDCISACLIIMRLLFEIGSFEQAAFDKLHFFEDDSWSDADYAENEDAPTPMSFM</sequence>
<evidence type="ECO:0000259" key="2">
    <source>
        <dbReference type="Pfam" id="PF17289"/>
    </source>
</evidence>
<accession>A0A0F9B3Y1</accession>
<keyword evidence="1" id="KW-1188">Viral release from host cell</keyword>
<dbReference type="Gene3D" id="3.30.420.240">
    <property type="match status" value="1"/>
</dbReference>
<gene>
    <name evidence="3" type="ORF">LCGC14_2496690</name>
</gene>
<evidence type="ECO:0000313" key="3">
    <source>
        <dbReference type="EMBL" id="KKL16330.1"/>
    </source>
</evidence>
<dbReference type="InterPro" id="IPR027417">
    <property type="entry name" value="P-loop_NTPase"/>
</dbReference>
<proteinExistence type="predicted"/>
<reference evidence="3" key="1">
    <citation type="journal article" date="2015" name="Nature">
        <title>Complex archaea that bridge the gap between prokaryotes and eukaryotes.</title>
        <authorList>
            <person name="Spang A."/>
            <person name="Saw J.H."/>
            <person name="Jorgensen S.L."/>
            <person name="Zaremba-Niedzwiedzka K."/>
            <person name="Martijn J."/>
            <person name="Lind A.E."/>
            <person name="van Eijk R."/>
            <person name="Schleper C."/>
            <person name="Guy L."/>
            <person name="Ettema T.J."/>
        </authorList>
    </citation>
    <scope>NUCLEOTIDE SEQUENCE</scope>
</reference>
<protein>
    <recommendedName>
        <fullName evidence="2">Terminase large subunit gp17-like C-terminal domain-containing protein</fullName>
    </recommendedName>
</protein>
<dbReference type="InterPro" id="IPR035421">
    <property type="entry name" value="Terminase_6C"/>
</dbReference>
<feature type="domain" description="Terminase large subunit gp17-like C-terminal" evidence="2">
    <location>
        <begin position="132"/>
        <end position="288"/>
    </location>
</feature>
<dbReference type="AlphaFoldDB" id="A0A0F9B3Y1"/>
<feature type="non-terminal residue" evidence="3">
    <location>
        <position position="1"/>
    </location>
</feature>
<dbReference type="Gene3D" id="3.40.50.300">
    <property type="entry name" value="P-loop containing nucleotide triphosphate hydrolases"/>
    <property type="match status" value="1"/>
</dbReference>
<dbReference type="Pfam" id="PF17289">
    <property type="entry name" value="Terminase_6C"/>
    <property type="match status" value="1"/>
</dbReference>
<name>A0A0F9B3Y1_9ZZZZ</name>